<dbReference type="CDD" id="cd18186">
    <property type="entry name" value="BTB_POZ_ZBTB_KLHL-like"/>
    <property type="match status" value="1"/>
</dbReference>
<dbReference type="EMBL" id="DS268501">
    <property type="protein sequence ID" value="EFP13044.1"/>
    <property type="molecule type" value="Genomic_DNA"/>
</dbReference>
<sequence>MARGAINYKSCTYYVHSKTNVLESKSHQGIKCIWTGSCSATSPYRMYFKWKFDWNELKYQGVDKLNGHITLVSVNNSFPPMNIYVELTDNNPAIAHEFESGHYMESVYYQYSLIPHYISKKPSYDEMFGPSEQNDTILVVDGKKLHVSKAFLSYHSDYFRALFSSNYKEGKMDEIPIGDVSYEDFALLLRTFYPDPVFVTDATVEKILEMARRFLVDSVIKFSEHHLLNMSKINNEKMLWMADKYGMPTLLEKCIRGLDTFAKAKQMKKSETYKLLSAETKLKVFDRLMEFI</sequence>
<dbReference type="InParanoid" id="E3MZQ3"/>
<feature type="domain" description="BTB" evidence="1">
    <location>
        <begin position="134"/>
        <end position="201"/>
    </location>
</feature>
<accession>E3MZQ3</accession>
<protein>
    <recommendedName>
        <fullName evidence="1">BTB domain-containing protein</fullName>
    </recommendedName>
</protein>
<evidence type="ECO:0000313" key="3">
    <source>
        <dbReference type="Proteomes" id="UP000008281"/>
    </source>
</evidence>
<name>E3MZQ3_CAERE</name>
<dbReference type="InterPro" id="IPR011333">
    <property type="entry name" value="SKP1/BTB/POZ_sf"/>
</dbReference>
<dbReference type="eggNOG" id="ENOG502RFNH">
    <property type="taxonomic scope" value="Eukaryota"/>
</dbReference>
<dbReference type="Pfam" id="PF00651">
    <property type="entry name" value="BTB"/>
    <property type="match status" value="1"/>
</dbReference>
<keyword evidence="3" id="KW-1185">Reference proteome</keyword>
<evidence type="ECO:0000313" key="2">
    <source>
        <dbReference type="EMBL" id="EFP13044.1"/>
    </source>
</evidence>
<dbReference type="PANTHER" id="PTHR22744">
    <property type="entry name" value="HELIX LOOP HELIX PROTEIN 21-RELATED"/>
    <property type="match status" value="1"/>
</dbReference>
<reference evidence="2" key="1">
    <citation type="submission" date="2007-07" db="EMBL/GenBank/DDBJ databases">
        <title>PCAP assembly of the Caenorhabditis remanei genome.</title>
        <authorList>
            <consortium name="The Caenorhabditis remanei Sequencing Consortium"/>
            <person name="Wilson R.K."/>
        </authorList>
    </citation>
    <scope>NUCLEOTIDE SEQUENCE [LARGE SCALE GENOMIC DNA]</scope>
    <source>
        <strain evidence="2">PB4641</strain>
    </source>
</reference>
<dbReference type="OrthoDB" id="10027872at2759"/>
<dbReference type="AlphaFoldDB" id="E3MZQ3"/>
<dbReference type="InterPro" id="IPR000210">
    <property type="entry name" value="BTB/POZ_dom"/>
</dbReference>
<dbReference type="PROSITE" id="PS50097">
    <property type="entry name" value="BTB"/>
    <property type="match status" value="1"/>
</dbReference>
<dbReference type="Proteomes" id="UP000008281">
    <property type="component" value="Unassembled WGS sequence"/>
</dbReference>
<dbReference type="PANTHER" id="PTHR22744:SF14">
    <property type="entry name" value="BTB DOMAIN-CONTAINING PROTEIN-RELATED"/>
    <property type="match status" value="1"/>
</dbReference>
<organism evidence="3">
    <name type="scientific">Caenorhabditis remanei</name>
    <name type="common">Caenorhabditis vulgaris</name>
    <dbReference type="NCBI Taxonomy" id="31234"/>
    <lineage>
        <taxon>Eukaryota</taxon>
        <taxon>Metazoa</taxon>
        <taxon>Ecdysozoa</taxon>
        <taxon>Nematoda</taxon>
        <taxon>Chromadorea</taxon>
        <taxon>Rhabditida</taxon>
        <taxon>Rhabditina</taxon>
        <taxon>Rhabditomorpha</taxon>
        <taxon>Rhabditoidea</taxon>
        <taxon>Rhabditidae</taxon>
        <taxon>Peloderinae</taxon>
        <taxon>Caenorhabditis</taxon>
    </lineage>
</organism>
<dbReference type="HOGENOM" id="CLU_036654_0_1_1"/>
<dbReference type="SMART" id="SM00225">
    <property type="entry name" value="BTB"/>
    <property type="match status" value="1"/>
</dbReference>
<dbReference type="FunCoup" id="E3MZQ3">
    <property type="interactions" value="27"/>
</dbReference>
<dbReference type="STRING" id="31234.E3MZQ3"/>
<proteinExistence type="predicted"/>
<dbReference type="SUPFAM" id="SSF54695">
    <property type="entry name" value="POZ domain"/>
    <property type="match status" value="1"/>
</dbReference>
<evidence type="ECO:0000259" key="1">
    <source>
        <dbReference type="PROSITE" id="PS50097"/>
    </source>
</evidence>
<dbReference type="Gene3D" id="3.30.710.10">
    <property type="entry name" value="Potassium Channel Kv1.1, Chain A"/>
    <property type="match status" value="1"/>
</dbReference>
<gene>
    <name evidence="2" type="ORF">CRE_06829</name>
</gene>